<reference evidence="3" key="1">
    <citation type="submission" date="2022-09" db="EMBL/GenBank/DDBJ databases">
        <title>Tahibacter sp. nov., isolated from a fresh water.</title>
        <authorList>
            <person name="Baek J.H."/>
            <person name="Lee J.K."/>
            <person name="Kim J.M."/>
            <person name="Jeon C.O."/>
        </authorList>
    </citation>
    <scope>NUCLEOTIDE SEQUENCE</scope>
    <source>
        <strain evidence="3">W38</strain>
    </source>
</reference>
<gene>
    <name evidence="3" type="ORF">N4264_24545</name>
</gene>
<name>A0ABY6BDH8_9GAMM</name>
<feature type="chain" id="PRO_5046722220" description="Lysozyme inhibitor LprI N-terminal domain-containing protein" evidence="2">
    <location>
        <begin position="18"/>
        <end position="128"/>
    </location>
</feature>
<evidence type="ECO:0000256" key="1">
    <source>
        <dbReference type="SAM" id="MobiDB-lite"/>
    </source>
</evidence>
<evidence type="ECO:0000313" key="3">
    <source>
        <dbReference type="EMBL" id="UXI67862.1"/>
    </source>
</evidence>
<sequence>MNRLIPLALAVAALGLAACQRDPAPADQAQADAGTDTAALKSATRPPSTKGATTTIDACDEYLSKYEACIAKLPDETRQGMQESLELNRAAWRTAASTESGRRTMTTKCKNDWEAAKVALAAYGCSDL</sequence>
<feature type="region of interest" description="Disordered" evidence="1">
    <location>
        <begin position="23"/>
        <end position="52"/>
    </location>
</feature>
<dbReference type="PROSITE" id="PS51257">
    <property type="entry name" value="PROKAR_LIPOPROTEIN"/>
    <property type="match status" value="1"/>
</dbReference>
<feature type="signal peptide" evidence="2">
    <location>
        <begin position="1"/>
        <end position="17"/>
    </location>
</feature>
<protein>
    <recommendedName>
        <fullName evidence="5">Lysozyme inhibitor LprI N-terminal domain-containing protein</fullName>
    </recommendedName>
</protein>
<feature type="compositionally biased region" description="Low complexity" evidence="1">
    <location>
        <begin position="23"/>
        <end position="39"/>
    </location>
</feature>
<evidence type="ECO:0008006" key="5">
    <source>
        <dbReference type="Google" id="ProtNLM"/>
    </source>
</evidence>
<organism evidence="3 4">
    <name type="scientific">Tahibacter amnicola</name>
    <dbReference type="NCBI Taxonomy" id="2976241"/>
    <lineage>
        <taxon>Bacteria</taxon>
        <taxon>Pseudomonadati</taxon>
        <taxon>Pseudomonadota</taxon>
        <taxon>Gammaproteobacteria</taxon>
        <taxon>Lysobacterales</taxon>
        <taxon>Rhodanobacteraceae</taxon>
        <taxon>Tahibacter</taxon>
    </lineage>
</organism>
<dbReference type="EMBL" id="CP104694">
    <property type="protein sequence ID" value="UXI67862.1"/>
    <property type="molecule type" value="Genomic_DNA"/>
</dbReference>
<proteinExistence type="predicted"/>
<accession>A0ABY6BDH8</accession>
<evidence type="ECO:0000313" key="4">
    <source>
        <dbReference type="Proteomes" id="UP001064632"/>
    </source>
</evidence>
<keyword evidence="4" id="KW-1185">Reference proteome</keyword>
<dbReference type="Proteomes" id="UP001064632">
    <property type="component" value="Chromosome"/>
</dbReference>
<dbReference type="RefSeq" id="WP_261694831.1">
    <property type="nucleotide sequence ID" value="NZ_CP104694.1"/>
</dbReference>
<keyword evidence="2" id="KW-0732">Signal</keyword>
<evidence type="ECO:0000256" key="2">
    <source>
        <dbReference type="SAM" id="SignalP"/>
    </source>
</evidence>